<name>A0A0G0ULY8_9BACT</name>
<evidence type="ECO:0000256" key="2">
    <source>
        <dbReference type="SAM" id="Phobius"/>
    </source>
</evidence>
<gene>
    <name evidence="3" type="ORF">UT84_C0002G0088</name>
</gene>
<evidence type="ECO:0000313" key="3">
    <source>
        <dbReference type="EMBL" id="KKR51227.1"/>
    </source>
</evidence>
<dbReference type="AlphaFoldDB" id="A0A0G0ULY8"/>
<feature type="transmembrane region" description="Helical" evidence="2">
    <location>
        <begin position="15"/>
        <end position="37"/>
    </location>
</feature>
<organism evidence="3 4">
    <name type="scientific">Candidatus Curtissbacteria bacterium GW2011_GWA1_40_16</name>
    <dbReference type="NCBI Taxonomy" id="1618405"/>
    <lineage>
        <taxon>Bacteria</taxon>
        <taxon>Candidatus Curtissiibacteriota</taxon>
    </lineage>
</organism>
<comment type="caution">
    <text evidence="3">The sequence shown here is derived from an EMBL/GenBank/DDBJ whole genome shotgun (WGS) entry which is preliminary data.</text>
</comment>
<proteinExistence type="predicted"/>
<keyword evidence="2" id="KW-0472">Membrane</keyword>
<reference evidence="3 4" key="1">
    <citation type="journal article" date="2015" name="Nature">
        <title>rRNA introns, odd ribosomes, and small enigmatic genomes across a large radiation of phyla.</title>
        <authorList>
            <person name="Brown C.T."/>
            <person name="Hug L.A."/>
            <person name="Thomas B.C."/>
            <person name="Sharon I."/>
            <person name="Castelle C.J."/>
            <person name="Singh A."/>
            <person name="Wilkins M.J."/>
            <person name="Williams K.H."/>
            <person name="Banfield J.F."/>
        </authorList>
    </citation>
    <scope>NUCLEOTIDE SEQUENCE [LARGE SCALE GENOMIC DNA]</scope>
</reference>
<evidence type="ECO:0000256" key="1">
    <source>
        <dbReference type="SAM" id="MobiDB-lite"/>
    </source>
</evidence>
<protein>
    <submittedName>
        <fullName evidence="3">Uncharacterized protein</fullName>
    </submittedName>
</protein>
<feature type="compositionally biased region" description="Low complexity" evidence="1">
    <location>
        <begin position="44"/>
        <end position="75"/>
    </location>
</feature>
<feature type="region of interest" description="Disordered" evidence="1">
    <location>
        <begin position="39"/>
        <end position="97"/>
    </location>
</feature>
<keyword evidence="2" id="KW-0812">Transmembrane</keyword>
<dbReference type="EMBL" id="LBYI01000002">
    <property type="protein sequence ID" value="KKR51227.1"/>
    <property type="molecule type" value="Genomic_DNA"/>
</dbReference>
<dbReference type="Proteomes" id="UP000034531">
    <property type="component" value="Unassembled WGS sequence"/>
</dbReference>
<feature type="compositionally biased region" description="Polar residues" evidence="1">
    <location>
        <begin position="76"/>
        <end position="89"/>
    </location>
</feature>
<evidence type="ECO:0000313" key="4">
    <source>
        <dbReference type="Proteomes" id="UP000034531"/>
    </source>
</evidence>
<dbReference type="PATRIC" id="fig|1618405.3.peg.195"/>
<keyword evidence="2" id="KW-1133">Transmembrane helix</keyword>
<accession>A0A0G0ULY8</accession>
<sequence>MKSARVYPKSYRKGFVPIIIIIVVVASIALAAGGFYLKTKPKTESPQSQTTSPSESPSASASTSNSKPTTTNTQPAPKSSSNPQTSPAEQISIPPKTYNAGDFKVTISCRPYAPKVVFNWPDQDDETGYYLDINDAAWTGKSTPSGWVFAKVGANTTTYTWDTSRGLEGADYPTPQNSKTYWWRLRVFNDSTATYQSRDLYPGTNNNPPGDSFETPNCVPNASSYSLSGPPQDITVKLGQSSGIIPVLRDNFGNVVLHQEDFTYSWSQESSKVKLVILSTCTNDIQPPCPNAQAILNSQFIGLDKVIVTVKRKSTGQEVASATYNITVN</sequence>